<dbReference type="RefSeq" id="WP_274998185.1">
    <property type="nucleotide sequence ID" value="NZ_JAJQQP010000022.1"/>
</dbReference>
<keyword evidence="1" id="KW-0472">Membrane</keyword>
<evidence type="ECO:0000313" key="2">
    <source>
        <dbReference type="EMBL" id="MDR7385583.1"/>
    </source>
</evidence>
<proteinExistence type="predicted"/>
<organism evidence="2 3">
    <name type="scientific">Promicromonospora iranensis</name>
    <dbReference type="NCBI Taxonomy" id="1105144"/>
    <lineage>
        <taxon>Bacteria</taxon>
        <taxon>Bacillati</taxon>
        <taxon>Actinomycetota</taxon>
        <taxon>Actinomycetes</taxon>
        <taxon>Micrococcales</taxon>
        <taxon>Promicromonosporaceae</taxon>
        <taxon>Promicromonospora</taxon>
    </lineage>
</organism>
<reference evidence="2 3" key="1">
    <citation type="submission" date="2023-07" db="EMBL/GenBank/DDBJ databases">
        <title>Sequencing the genomes of 1000 actinobacteria strains.</title>
        <authorList>
            <person name="Klenk H.-P."/>
        </authorList>
    </citation>
    <scope>NUCLEOTIDE SEQUENCE [LARGE SCALE GENOMIC DNA]</scope>
    <source>
        <strain evidence="2 3">DSM 45554</strain>
    </source>
</reference>
<feature type="transmembrane region" description="Helical" evidence="1">
    <location>
        <begin position="52"/>
        <end position="72"/>
    </location>
</feature>
<dbReference type="InterPro" id="IPR045590">
    <property type="entry name" value="DUF6463"/>
</dbReference>
<sequence>MIKWAGWIIVLAGLGHTLGSLVETVPEHVVTWFNGSLWSETGYAGLSDAAVAFWYSVFSFGPPLLLVGVMVLWMDRRGLTPPSFIAWAITAWTIVTFVASGPSPLPILLIAAGMLLVGARRAGERREAPGRSGG</sequence>
<evidence type="ECO:0000313" key="3">
    <source>
        <dbReference type="Proteomes" id="UP001183585"/>
    </source>
</evidence>
<keyword evidence="3" id="KW-1185">Reference proteome</keyword>
<dbReference type="EMBL" id="JAVDYE010000001">
    <property type="protein sequence ID" value="MDR7385583.1"/>
    <property type="molecule type" value="Genomic_DNA"/>
</dbReference>
<evidence type="ECO:0000256" key="1">
    <source>
        <dbReference type="SAM" id="Phobius"/>
    </source>
</evidence>
<keyword evidence="1" id="KW-0812">Transmembrane</keyword>
<feature type="transmembrane region" description="Helical" evidence="1">
    <location>
        <begin position="84"/>
        <end position="101"/>
    </location>
</feature>
<keyword evidence="1" id="KW-1133">Transmembrane helix</keyword>
<dbReference type="Pfam" id="PF20064">
    <property type="entry name" value="DUF6463"/>
    <property type="match status" value="1"/>
</dbReference>
<accession>A0ABU2CW52</accession>
<comment type="caution">
    <text evidence="2">The sequence shown here is derived from an EMBL/GenBank/DDBJ whole genome shotgun (WGS) entry which is preliminary data.</text>
</comment>
<dbReference type="Proteomes" id="UP001183585">
    <property type="component" value="Unassembled WGS sequence"/>
</dbReference>
<name>A0ABU2CW52_9MICO</name>
<protein>
    <submittedName>
        <fullName evidence="2">Uncharacterized protein</fullName>
    </submittedName>
</protein>
<gene>
    <name evidence="2" type="ORF">J2S48_005098</name>
</gene>